<dbReference type="InterPro" id="IPR011047">
    <property type="entry name" value="Quinoprotein_ADH-like_sf"/>
</dbReference>
<reference evidence="3" key="2">
    <citation type="submission" date="2022-06" db="UniProtKB">
        <authorList>
            <consortium name="EnsemblMetazoa"/>
        </authorList>
    </citation>
    <scope>IDENTIFICATION</scope>
    <source>
        <strain evidence="3">DF5081</strain>
    </source>
</reference>
<dbReference type="GO" id="GO:0016192">
    <property type="term" value="P:vesicle-mediated transport"/>
    <property type="evidence" value="ECO:0007669"/>
    <property type="project" value="TreeGrafter"/>
</dbReference>
<dbReference type="InterPro" id="IPR015943">
    <property type="entry name" value="WD40/YVTN_repeat-like_dom_sf"/>
</dbReference>
<dbReference type="FunFam" id="2.130.10.10:FF:000700">
    <property type="entry name" value="Sperm-associated antigen 9a"/>
    <property type="match status" value="1"/>
</dbReference>
<dbReference type="GO" id="GO:0008432">
    <property type="term" value="F:JUN kinase binding"/>
    <property type="evidence" value="ECO:0007669"/>
    <property type="project" value="TreeGrafter"/>
</dbReference>
<dbReference type="Gene3D" id="2.130.10.10">
    <property type="entry name" value="YVTN repeat-like/Quinoprotein amine dehydrogenase"/>
    <property type="match status" value="1"/>
</dbReference>
<accession>A0A8R1HZY5</accession>
<feature type="chain" id="PRO_5035914831" description="C-Jun-amino-terminal kinase-interacting protein 4" evidence="2">
    <location>
        <begin position="18"/>
        <end position="615"/>
    </location>
</feature>
<evidence type="ECO:0000256" key="1">
    <source>
        <dbReference type="SAM" id="MobiDB-lite"/>
    </source>
</evidence>
<dbReference type="PANTHER" id="PTHR13886:SF4">
    <property type="entry name" value="JNK-INTERACTING PROTEIN 3"/>
    <property type="match status" value="1"/>
</dbReference>
<feature type="signal peptide" evidence="2">
    <location>
        <begin position="1"/>
        <end position="17"/>
    </location>
</feature>
<dbReference type="SUPFAM" id="SSF50998">
    <property type="entry name" value="Quinoprotein alcohol dehydrogenase-like"/>
    <property type="match status" value="1"/>
</dbReference>
<dbReference type="GO" id="GO:0005737">
    <property type="term" value="C:cytoplasm"/>
    <property type="evidence" value="ECO:0007669"/>
    <property type="project" value="TreeGrafter"/>
</dbReference>
<name>A0A8R1HZY5_CAEJA</name>
<dbReference type="Pfam" id="PF19056">
    <property type="entry name" value="WD40_2"/>
    <property type="match status" value="1"/>
</dbReference>
<evidence type="ECO:0000313" key="4">
    <source>
        <dbReference type="Proteomes" id="UP000005237"/>
    </source>
</evidence>
<dbReference type="PANTHER" id="PTHR13886">
    <property type="entry name" value="JNK/SAPK-ASSOCIATED PROTEIN"/>
    <property type="match status" value="1"/>
</dbReference>
<organism evidence="3 4">
    <name type="scientific">Caenorhabditis japonica</name>
    <dbReference type="NCBI Taxonomy" id="281687"/>
    <lineage>
        <taxon>Eukaryota</taxon>
        <taxon>Metazoa</taxon>
        <taxon>Ecdysozoa</taxon>
        <taxon>Nematoda</taxon>
        <taxon>Chromadorea</taxon>
        <taxon>Rhabditida</taxon>
        <taxon>Rhabditina</taxon>
        <taxon>Rhabditomorpha</taxon>
        <taxon>Rhabditoidea</taxon>
        <taxon>Rhabditidae</taxon>
        <taxon>Peloderinae</taxon>
        <taxon>Caenorhabditis</taxon>
    </lineage>
</organism>
<dbReference type="GO" id="GO:0019894">
    <property type="term" value="F:kinesin binding"/>
    <property type="evidence" value="ECO:0007669"/>
    <property type="project" value="TreeGrafter"/>
</dbReference>
<dbReference type="InterPro" id="IPR039911">
    <property type="entry name" value="JIP3/JIP4"/>
</dbReference>
<keyword evidence="2" id="KW-0732">Signal</keyword>
<dbReference type="Proteomes" id="UP000005237">
    <property type="component" value="Unassembled WGS sequence"/>
</dbReference>
<dbReference type="AlphaFoldDB" id="A0A8R1HZY5"/>
<protein>
    <recommendedName>
        <fullName evidence="5">C-Jun-amino-terminal kinase-interacting protein 4</fullName>
    </recommendedName>
</protein>
<keyword evidence="4" id="KW-1185">Reference proteome</keyword>
<proteinExistence type="predicted"/>
<dbReference type="GO" id="GO:0030159">
    <property type="term" value="F:signaling receptor complex adaptor activity"/>
    <property type="evidence" value="ECO:0007669"/>
    <property type="project" value="TreeGrafter"/>
</dbReference>
<evidence type="ECO:0000313" key="3">
    <source>
        <dbReference type="EnsemblMetazoa" id="CJA11879.1"/>
    </source>
</evidence>
<reference evidence="4" key="1">
    <citation type="submission" date="2010-08" db="EMBL/GenBank/DDBJ databases">
        <authorList>
            <consortium name="Caenorhabditis japonica Sequencing Consortium"/>
            <person name="Wilson R.K."/>
        </authorList>
    </citation>
    <scope>NUCLEOTIDE SEQUENCE [LARGE SCALE GENOMIC DNA]</scope>
    <source>
        <strain evidence="4">DF5081</strain>
    </source>
</reference>
<evidence type="ECO:0000256" key="2">
    <source>
        <dbReference type="SAM" id="SignalP"/>
    </source>
</evidence>
<sequence length="615" mass="66555">MTSLVLLLAAVSSVAFSQRSVPGWRQPSLPQSARNSPLIPTLNSGNPFSGKLGTGSGTGIGEIPRAIGNAAGSVGDALGQVADTGLNQGAKLAGSLGDTVRQVPDSVKKIQDGLTKGINQRQKRSLEETPVTTEVLAIYNAVTNLFSGNKDLCAIVEISKDLASRKSQLPESISQYESFFASIDNLLARGSSACQGVDSSAEVQKALKSATAKTKLSRVSESVVATEETPKVIPLEKLKKEPAPPANRPAGRSALPPHIRDAMSKYDGVSGQMSGALPTVWMGGQNQYIYIHSAVTAWKQCLRRIKMPDAVLSIVHYKGRIFAALANGTIAIFHRNKHGEWSDEGYHSLRVGSATSSVRSLCLVSTNIWATYKNCVVVIDAESLQIVKVFAAHPRKDSQVRNMQWVGAGVWLSIRLDSTLRLYHAHTFEHLQDVDIEPYVTKMLGTSKLDFSYMRTTALLVSNRRLWIGTGTGVIISVPFSGQLERKVETKNAKSPVGPGGLVRVYGGSEKATDEKSGDDFIPFCNMSHAQLSFHGHKDSVKFFLGVPGESKNGEDESAEVTLRRMLIMSGGDGYIDFRIGEENEPELSGKSIRPRDMSHLIIWEIDAELPILSK</sequence>
<feature type="region of interest" description="Disordered" evidence="1">
    <location>
        <begin position="21"/>
        <end position="49"/>
    </location>
</feature>
<dbReference type="EnsemblMetazoa" id="CJA11879.1">
    <property type="protein sequence ID" value="CJA11879.1"/>
    <property type="gene ID" value="WBGene00131083"/>
</dbReference>
<dbReference type="GO" id="GO:0005078">
    <property type="term" value="F:MAP-kinase scaffold activity"/>
    <property type="evidence" value="ECO:0007669"/>
    <property type="project" value="InterPro"/>
</dbReference>
<evidence type="ECO:0008006" key="5">
    <source>
        <dbReference type="Google" id="ProtNLM"/>
    </source>
</evidence>